<dbReference type="InterPro" id="IPR033121">
    <property type="entry name" value="PEPTIDASE_A1"/>
</dbReference>
<feature type="chain" id="PRO_5014071780" description="Peptidase A1 domain-containing protein" evidence="7">
    <location>
        <begin position="18"/>
        <end position="454"/>
    </location>
</feature>
<feature type="region of interest" description="Disordered" evidence="6">
    <location>
        <begin position="91"/>
        <end position="112"/>
    </location>
</feature>
<dbReference type="PANTHER" id="PTHR47967">
    <property type="entry name" value="OS07G0603500 PROTEIN-RELATED"/>
    <property type="match status" value="1"/>
</dbReference>
<reference evidence="11" key="1">
    <citation type="journal article" date="2017" name="Plant J.">
        <title>The pomegranate (Punica granatum L.) genome and the genomics of punicalagin biosynthesis.</title>
        <authorList>
            <person name="Qin G."/>
            <person name="Xu C."/>
            <person name="Ming R."/>
            <person name="Tang H."/>
            <person name="Guyot R."/>
            <person name="Kramer E.M."/>
            <person name="Hu Y."/>
            <person name="Yi X."/>
            <person name="Qi Y."/>
            <person name="Xu X."/>
            <person name="Gao Z."/>
            <person name="Pan H."/>
            <person name="Jian J."/>
            <person name="Tian Y."/>
            <person name="Yue Z."/>
            <person name="Xu Y."/>
        </authorList>
    </citation>
    <scope>NUCLEOTIDE SEQUENCE [LARGE SCALE GENOMIC DNA]</scope>
    <source>
        <strain evidence="11">cv. Dabenzi</strain>
    </source>
</reference>
<feature type="active site" evidence="4">
    <location>
        <position position="140"/>
    </location>
</feature>
<organism evidence="9 11">
    <name type="scientific">Punica granatum</name>
    <name type="common">Pomegranate</name>
    <dbReference type="NCBI Taxonomy" id="22663"/>
    <lineage>
        <taxon>Eukaryota</taxon>
        <taxon>Viridiplantae</taxon>
        <taxon>Streptophyta</taxon>
        <taxon>Embryophyta</taxon>
        <taxon>Tracheophyta</taxon>
        <taxon>Spermatophyta</taxon>
        <taxon>Magnoliopsida</taxon>
        <taxon>eudicotyledons</taxon>
        <taxon>Gunneridae</taxon>
        <taxon>Pentapetalae</taxon>
        <taxon>rosids</taxon>
        <taxon>malvids</taxon>
        <taxon>Myrtales</taxon>
        <taxon>Lythraceae</taxon>
        <taxon>Punica</taxon>
    </lineage>
</organism>
<feature type="active site" evidence="4">
    <location>
        <position position="329"/>
    </location>
</feature>
<evidence type="ECO:0000256" key="1">
    <source>
        <dbReference type="ARBA" id="ARBA00007447"/>
    </source>
</evidence>
<evidence type="ECO:0000313" key="9">
    <source>
        <dbReference type="EMBL" id="OWM75820.1"/>
    </source>
</evidence>
<feature type="disulfide bond" evidence="5">
    <location>
        <begin position="153"/>
        <end position="159"/>
    </location>
</feature>
<dbReference type="STRING" id="22663.A0A218WTW9"/>
<evidence type="ECO:0000256" key="3">
    <source>
        <dbReference type="ARBA" id="ARBA00022801"/>
    </source>
</evidence>
<comment type="caution">
    <text evidence="9">The sequence shown here is derived from an EMBL/GenBank/DDBJ whole genome shotgun (WGS) entry which is preliminary data.</text>
</comment>
<keyword evidence="12" id="KW-1185">Reference proteome</keyword>
<dbReference type="Gene3D" id="2.40.70.10">
    <property type="entry name" value="Acid Proteases"/>
    <property type="match status" value="2"/>
</dbReference>
<dbReference type="PRINTS" id="PR00792">
    <property type="entry name" value="PEPSIN"/>
</dbReference>
<evidence type="ECO:0000259" key="8">
    <source>
        <dbReference type="PROSITE" id="PS51767"/>
    </source>
</evidence>
<dbReference type="GO" id="GO:0004190">
    <property type="term" value="F:aspartic-type endopeptidase activity"/>
    <property type="evidence" value="ECO:0007669"/>
    <property type="project" value="InterPro"/>
</dbReference>
<evidence type="ECO:0000313" key="12">
    <source>
        <dbReference type="Proteomes" id="UP000233551"/>
    </source>
</evidence>
<evidence type="ECO:0000256" key="5">
    <source>
        <dbReference type="PIRSR" id="PIRSR601461-2"/>
    </source>
</evidence>
<evidence type="ECO:0000256" key="7">
    <source>
        <dbReference type="SAM" id="SignalP"/>
    </source>
</evidence>
<dbReference type="OrthoDB" id="851051at2759"/>
<accession>A0A218WTW9</accession>
<gene>
    <name evidence="9" type="ORF">CDL15_Pgr009464</name>
    <name evidence="10" type="ORF">CRG98_023666</name>
</gene>
<feature type="domain" description="Peptidase A1" evidence="8">
    <location>
        <begin position="122"/>
        <end position="449"/>
    </location>
</feature>
<evidence type="ECO:0000313" key="10">
    <source>
        <dbReference type="EMBL" id="PKI55934.1"/>
    </source>
</evidence>
<keyword evidence="7" id="KW-0732">Signal</keyword>
<dbReference type="GO" id="GO:0006508">
    <property type="term" value="P:proteolysis"/>
    <property type="evidence" value="ECO:0007669"/>
    <property type="project" value="UniProtKB-KW"/>
</dbReference>
<dbReference type="EMBL" id="PGOL01001654">
    <property type="protein sequence ID" value="PKI55934.1"/>
    <property type="molecule type" value="Genomic_DNA"/>
</dbReference>
<dbReference type="InterPro" id="IPR021109">
    <property type="entry name" value="Peptidase_aspartic_dom_sf"/>
</dbReference>
<dbReference type="EMBL" id="MTKT01003224">
    <property type="protein sequence ID" value="OWM75820.1"/>
    <property type="molecule type" value="Genomic_DNA"/>
</dbReference>
<keyword evidence="5" id="KW-1015">Disulfide bond</keyword>
<proteinExistence type="inferred from homology"/>
<evidence type="ECO:0000256" key="6">
    <source>
        <dbReference type="SAM" id="MobiDB-lite"/>
    </source>
</evidence>
<dbReference type="GeneID" id="116210332"/>
<evidence type="ECO:0000256" key="4">
    <source>
        <dbReference type="PIRSR" id="PIRSR601461-1"/>
    </source>
</evidence>
<keyword evidence="2" id="KW-0645">Protease</keyword>
<name>A0A218WTW9_PUNGR</name>
<evidence type="ECO:0000313" key="11">
    <source>
        <dbReference type="Proteomes" id="UP000197138"/>
    </source>
</evidence>
<dbReference type="Pfam" id="PF00026">
    <property type="entry name" value="Asp"/>
    <property type="match status" value="1"/>
</dbReference>
<sequence length="454" mass="49928">MAMLSVFFSLLFILFFSYQPLIKLCVSGGKLVQDTQFQHVHSLDSLLPMPTCQSTTRPGIGRKYGAALIPSRGPCSPFPWGRDLSRGHSIGKSLAGTNPQKKPTRGGRGGSQVPIMRDGYQYLVQVRIGNPPHPLTLIMDTGSGITWTQCIPCPHDVLCQYYNQTNPFFKTTGSSTFSFKPNLHPYNIKYFDGSQSRGPMAQDTLIIGSPQAYHIPNFTFGCGQYSEGYFGTADGIFGLGAEGENAFLSQTSSTLGQTLCFCIPPTSSSIGHLFLGDDARTNCQTEGSSSTLLINDKKYIVNLYGITVGSQTINIANLDPSYPNQTLIDSGTAITRLPRLVYQKLRSAFREYMSKYPVIASSHDDDIMDTCYNLKDYTTVALPKIVLHFDRANVTLDPAGVVSLESKSRICLAFAENKFPDHEFNIMGSVQMRKLNVLFDVNARKVRFGRGSCG</sequence>
<dbReference type="Proteomes" id="UP000197138">
    <property type="component" value="Unassembled WGS sequence"/>
</dbReference>
<dbReference type="PROSITE" id="PS51767">
    <property type="entry name" value="PEPTIDASE_A1"/>
    <property type="match status" value="1"/>
</dbReference>
<dbReference type="PANTHER" id="PTHR47967:SF60">
    <property type="entry name" value="PROTEIN ASPARTIC PROTEASE IN GUARD CELL 1-LIKE"/>
    <property type="match status" value="1"/>
</dbReference>
<dbReference type="SUPFAM" id="SSF50630">
    <property type="entry name" value="Acid proteases"/>
    <property type="match status" value="1"/>
</dbReference>
<dbReference type="Proteomes" id="UP000233551">
    <property type="component" value="Unassembled WGS sequence"/>
</dbReference>
<feature type="signal peptide" evidence="7">
    <location>
        <begin position="1"/>
        <end position="17"/>
    </location>
</feature>
<reference evidence="10 12" key="3">
    <citation type="submission" date="2017-11" db="EMBL/GenBank/DDBJ databases">
        <title>De-novo sequencing of pomegranate (Punica granatum L.) genome.</title>
        <authorList>
            <person name="Akparov Z."/>
            <person name="Amiraslanov A."/>
            <person name="Hajiyeva S."/>
            <person name="Abbasov M."/>
            <person name="Kaur K."/>
            <person name="Hamwieh A."/>
            <person name="Solovyev V."/>
            <person name="Salamov A."/>
            <person name="Braich B."/>
            <person name="Kosarev P."/>
            <person name="Mahmoud A."/>
            <person name="Hajiyev E."/>
            <person name="Babayeva S."/>
            <person name="Izzatullayeva V."/>
            <person name="Mammadov A."/>
            <person name="Mammadov A."/>
            <person name="Sharifova S."/>
            <person name="Ojaghi J."/>
            <person name="Eynullazada K."/>
            <person name="Bayramov B."/>
            <person name="Abdulazimova A."/>
            <person name="Shahmuradov I."/>
        </authorList>
    </citation>
    <scope>NUCLEOTIDE SEQUENCE [LARGE SCALE GENOMIC DNA]</scope>
    <source>
        <strain evidence="10">AG2017</strain>
        <strain evidence="12">cv. AG2017</strain>
        <tissue evidence="10">Leaf</tissue>
    </source>
</reference>
<dbReference type="AlphaFoldDB" id="A0A218WTW9"/>
<keyword evidence="3" id="KW-0378">Hydrolase</keyword>
<evidence type="ECO:0000256" key="2">
    <source>
        <dbReference type="ARBA" id="ARBA00022670"/>
    </source>
</evidence>
<reference evidence="9" key="2">
    <citation type="submission" date="2017-06" db="EMBL/GenBank/DDBJ databases">
        <title>The pomegranate genome and the genomics of punicalagin biosynthesis.</title>
        <authorList>
            <person name="Xu C."/>
        </authorList>
    </citation>
    <scope>NUCLEOTIDE SEQUENCE [LARGE SCALE GENOMIC DNA]</scope>
    <source>
        <tissue evidence="9">Fresh leaf</tissue>
    </source>
</reference>
<dbReference type="InterPro" id="IPR051708">
    <property type="entry name" value="Plant_Aspart_Prot_A1"/>
</dbReference>
<dbReference type="InterPro" id="IPR001461">
    <property type="entry name" value="Aspartic_peptidase_A1"/>
</dbReference>
<comment type="similarity">
    <text evidence="1">Belongs to the peptidase A1 family.</text>
</comment>
<protein>
    <recommendedName>
        <fullName evidence="8">Peptidase A1 domain-containing protein</fullName>
    </recommendedName>
</protein>